<dbReference type="Proteomes" id="UP000001963">
    <property type="component" value="Chromosome"/>
</dbReference>
<organism evidence="2 3">
    <name type="scientific">Granulibacter bethesdensis (strain ATCC BAA-1260 / CGDNIH1)</name>
    <dbReference type="NCBI Taxonomy" id="391165"/>
    <lineage>
        <taxon>Bacteria</taxon>
        <taxon>Pseudomonadati</taxon>
        <taxon>Pseudomonadota</taxon>
        <taxon>Alphaproteobacteria</taxon>
        <taxon>Acetobacterales</taxon>
        <taxon>Acetobacteraceae</taxon>
        <taxon>Granulibacter</taxon>
    </lineage>
</organism>
<dbReference type="KEGG" id="gbe:GbCGDNIH1_1511"/>
<dbReference type="EMBL" id="CP000394">
    <property type="protein sequence ID" value="ABI62409.2"/>
    <property type="molecule type" value="Genomic_DNA"/>
</dbReference>
<sequence>MENPPPTSVPGGRRCVSPGSFASTRAPMLRIGARKEEHTARTGLRLSFAVFCGCDPGAFMAHVPNPTPSQVWPRMRAGCGGRTDHEVRVQHSVRVPLALDKALRHAAQSRQITPYALLQQCVRAGLASLSGEQAELKFAAEMAQELGGLTARLAHVERLTERALFTTCAAYTYARAAAGPRTDEVNLIAEINAAFTRQLNLAGDS</sequence>
<keyword evidence="3" id="KW-1185">Reference proteome</keyword>
<accession>Q0BRZ3</accession>
<evidence type="ECO:0000313" key="2">
    <source>
        <dbReference type="EMBL" id="ABI62409.2"/>
    </source>
</evidence>
<evidence type="ECO:0000256" key="1">
    <source>
        <dbReference type="SAM" id="MobiDB-lite"/>
    </source>
</evidence>
<reference evidence="2 3" key="1">
    <citation type="journal article" date="2007" name="J. Bacteriol.">
        <title>Genome sequence analysis of the emerging human pathogenic acetic acid bacterium Granulibacter bethesdensis.</title>
        <authorList>
            <person name="Greenberg D.E."/>
            <person name="Porcella S.F."/>
            <person name="Zelazny A.M."/>
            <person name="Virtaneva K."/>
            <person name="Sturdevant D.E."/>
            <person name="Kupko J.J.III."/>
            <person name="Barbian K.D."/>
            <person name="Babar A."/>
            <person name="Dorward D.W."/>
            <person name="Holland S.M."/>
        </authorList>
    </citation>
    <scope>NUCLEOTIDE SEQUENCE [LARGE SCALE GENOMIC DNA]</scope>
    <source>
        <strain evidence="3">ATCC BAA-1260 / CGDNIH1</strain>
    </source>
</reference>
<evidence type="ECO:0000313" key="3">
    <source>
        <dbReference type="Proteomes" id="UP000001963"/>
    </source>
</evidence>
<dbReference type="eggNOG" id="ENOG50348CW">
    <property type="taxonomic scope" value="Bacteria"/>
</dbReference>
<protein>
    <submittedName>
        <fullName evidence="2">Uncharacterized protein</fullName>
    </submittedName>
</protein>
<feature type="region of interest" description="Disordered" evidence="1">
    <location>
        <begin position="1"/>
        <end position="21"/>
    </location>
</feature>
<gene>
    <name evidence="2" type="ordered locus">GbCGDNIH1_1511</name>
</gene>
<proteinExistence type="predicted"/>
<dbReference type="AlphaFoldDB" id="Q0BRZ3"/>
<name>Q0BRZ3_GRABC</name>
<dbReference type="STRING" id="391165.GbCGDNIH1_1511"/>